<dbReference type="GO" id="GO:0043565">
    <property type="term" value="F:sequence-specific DNA binding"/>
    <property type="evidence" value="ECO:0007669"/>
    <property type="project" value="InterPro"/>
</dbReference>
<dbReference type="InterPro" id="IPR000485">
    <property type="entry name" value="AsnC-type_HTH_dom"/>
</dbReference>
<evidence type="ECO:0000313" key="6">
    <source>
        <dbReference type="Proteomes" id="UP000196239"/>
    </source>
</evidence>
<dbReference type="EMBL" id="LN890280">
    <property type="protein sequence ID" value="CUR52786.1"/>
    <property type="molecule type" value="Genomic_DNA"/>
</dbReference>
<dbReference type="SUPFAM" id="SSF46785">
    <property type="entry name" value="Winged helix' DNA-binding domain"/>
    <property type="match status" value="2"/>
</dbReference>
<dbReference type="PANTHER" id="PTHR43413">
    <property type="entry name" value="TRANSCRIPTIONAL REGULATOR, ASNC FAMILY"/>
    <property type="match status" value="1"/>
</dbReference>
<organism evidence="5 6">
    <name type="scientific">Nitrosotalea devaniterrae</name>
    <dbReference type="NCBI Taxonomy" id="1078905"/>
    <lineage>
        <taxon>Archaea</taxon>
        <taxon>Nitrososphaerota</taxon>
        <taxon>Nitrososphaeria</taxon>
        <taxon>Nitrosotaleales</taxon>
        <taxon>Nitrosotaleaceae</taxon>
        <taxon>Nitrosotalea</taxon>
    </lineage>
</organism>
<dbReference type="PRINTS" id="PR00033">
    <property type="entry name" value="HTHASNC"/>
</dbReference>
<dbReference type="Pfam" id="PF13404">
    <property type="entry name" value="HTH_AsnC-type"/>
    <property type="match status" value="1"/>
</dbReference>
<protein>
    <submittedName>
        <fullName evidence="5">AsnC family transcriptional regulator</fullName>
    </submittedName>
</protein>
<keyword evidence="6" id="KW-1185">Reference proteome</keyword>
<dbReference type="InterPro" id="IPR036390">
    <property type="entry name" value="WH_DNA-bd_sf"/>
</dbReference>
<name>A0A128A605_9ARCH</name>
<dbReference type="InterPro" id="IPR050684">
    <property type="entry name" value="HTH-Siroheme_Decarb"/>
</dbReference>
<dbReference type="Pfam" id="PF13412">
    <property type="entry name" value="HTH_24"/>
    <property type="match status" value="1"/>
</dbReference>
<dbReference type="PANTHER" id="PTHR43413:SF8">
    <property type="entry name" value="HTH-TYPE TRANSCRIPTIONAL REGULATOR PTR1"/>
    <property type="match status" value="1"/>
</dbReference>
<dbReference type="InterPro" id="IPR019888">
    <property type="entry name" value="Tscrpt_reg_AsnC-like"/>
</dbReference>
<dbReference type="Gene3D" id="1.10.10.10">
    <property type="entry name" value="Winged helix-like DNA-binding domain superfamily/Winged helix DNA-binding domain"/>
    <property type="match status" value="2"/>
</dbReference>
<keyword evidence="1" id="KW-0805">Transcription regulation</keyword>
<dbReference type="AlphaFoldDB" id="A0A128A605"/>
<evidence type="ECO:0000256" key="2">
    <source>
        <dbReference type="ARBA" id="ARBA00023125"/>
    </source>
</evidence>
<keyword evidence="2" id="KW-0238">DNA-binding</keyword>
<evidence type="ECO:0000313" key="5">
    <source>
        <dbReference type="EMBL" id="CUR52786.1"/>
    </source>
</evidence>
<evidence type="ECO:0000259" key="4">
    <source>
        <dbReference type="PROSITE" id="PS50956"/>
    </source>
</evidence>
<dbReference type="SMART" id="SM00344">
    <property type="entry name" value="HTH_ASNC"/>
    <property type="match status" value="1"/>
</dbReference>
<accession>A0A128A605</accession>
<dbReference type="KEGG" id="ndv:NDEV_2024"/>
<evidence type="ECO:0000256" key="1">
    <source>
        <dbReference type="ARBA" id="ARBA00023015"/>
    </source>
</evidence>
<gene>
    <name evidence="5" type="ORF">NDEV_2024</name>
</gene>
<evidence type="ECO:0000256" key="3">
    <source>
        <dbReference type="ARBA" id="ARBA00023163"/>
    </source>
</evidence>
<dbReference type="InterPro" id="IPR036388">
    <property type="entry name" value="WH-like_DNA-bd_sf"/>
</dbReference>
<dbReference type="Proteomes" id="UP000196239">
    <property type="component" value="Chromosome 1"/>
</dbReference>
<sequence>MINGVILRQMDKLDIQILSHLLNNCRKSDRQIGQEIGISGVAVKSRIQKMIENKIIEEFALKIEPPVLGYSVLYFVVNGKEIDDIIQKIRLVGEPFFVVPCVGGITVCSIVVKEDPAKKMDLAKNLLRDVRVLSVFEAKNPEIRSDLTKTDIEIIDILLKDPRLKIEEIAKESGFSTKTIARSLEKLQNDEAIQFTLIYNPKNMGEFIPFAILVGVTDVKKTLAKLAKVFSGSFLQNPFVHMNQIVLFMYTDNIYKMDDLSGKVHDIEGIHSVDLFMPKKITFLNKWVRDAIIQAKKSKRLHLMSEIHS</sequence>
<keyword evidence="3" id="KW-0804">Transcription</keyword>
<reference evidence="6" key="1">
    <citation type="submission" date="2015-10" db="EMBL/GenBank/DDBJ databases">
        <authorList>
            <person name="Lehtovirta-Morley L.E."/>
            <person name="Vieille C."/>
        </authorList>
    </citation>
    <scope>NUCLEOTIDE SEQUENCE [LARGE SCALE GENOMIC DNA]</scope>
</reference>
<proteinExistence type="predicted"/>
<feature type="domain" description="HTH asnC-type" evidence="4">
    <location>
        <begin position="10"/>
        <end position="71"/>
    </location>
</feature>
<dbReference type="PROSITE" id="PS50956">
    <property type="entry name" value="HTH_ASNC_2"/>
    <property type="match status" value="1"/>
</dbReference>